<dbReference type="Pfam" id="PF05514">
    <property type="entry name" value="HR_lesion"/>
    <property type="match status" value="1"/>
</dbReference>
<accession>A0A398AQI3</accession>
<sequence length="187" mass="20547">MSNVKNMMCTTLTRSMPAIAFFGRMAFALVFIISAVQDYADHFGGGGGPLEKTVGPLVNVMTKYGSKVLTFYSGMQVVAFDVRLLEFSLITAKGTAALWFIFGQSIPAYFLGLGIRGPNRLATQILSTIIRFPTNLNDFTQNLTLIGALLYYIGLKHDIDNLDEADKSKEEKEKEDDKPSTSKAKAN</sequence>
<feature type="transmembrane region" description="Helical" evidence="2">
    <location>
        <begin position="96"/>
        <end position="115"/>
    </location>
</feature>
<dbReference type="EMBL" id="CM010628">
    <property type="protein sequence ID" value="RID79975.1"/>
    <property type="molecule type" value="Genomic_DNA"/>
</dbReference>
<dbReference type="InterPro" id="IPR008637">
    <property type="entry name" value="HR_lesion"/>
</dbReference>
<keyword evidence="2" id="KW-1133">Transmembrane helix</keyword>
<proteinExistence type="predicted"/>
<dbReference type="AlphaFoldDB" id="A0A398AQI3"/>
<feature type="region of interest" description="Disordered" evidence="1">
    <location>
        <begin position="166"/>
        <end position="187"/>
    </location>
</feature>
<dbReference type="Proteomes" id="UP000264353">
    <property type="component" value="Chromosome A1"/>
</dbReference>
<dbReference type="PANTHER" id="PTHR31474">
    <property type="entry name" value="HR-LIKE LESION-INDUCER"/>
    <property type="match status" value="1"/>
</dbReference>
<evidence type="ECO:0000313" key="4">
    <source>
        <dbReference type="Proteomes" id="UP000264353"/>
    </source>
</evidence>
<reference evidence="3 4" key="1">
    <citation type="submission" date="2018-06" db="EMBL/GenBank/DDBJ databases">
        <title>WGS assembly of Brassica rapa FPsc.</title>
        <authorList>
            <person name="Bowman J."/>
            <person name="Kohchi T."/>
            <person name="Yamato K."/>
            <person name="Jenkins J."/>
            <person name="Shu S."/>
            <person name="Ishizaki K."/>
            <person name="Yamaoka S."/>
            <person name="Nishihama R."/>
            <person name="Nakamura Y."/>
            <person name="Berger F."/>
            <person name="Adam C."/>
            <person name="Aki S."/>
            <person name="Althoff F."/>
            <person name="Araki T."/>
            <person name="Arteaga-Vazquez M."/>
            <person name="Balasubrmanian S."/>
            <person name="Bauer D."/>
            <person name="Boehm C."/>
            <person name="Briginshaw L."/>
            <person name="Caballero-Perez J."/>
            <person name="Catarino B."/>
            <person name="Chen F."/>
            <person name="Chiyoda S."/>
            <person name="Chovatia M."/>
            <person name="Davies K."/>
            <person name="Delmans M."/>
            <person name="Demura T."/>
            <person name="Dierschke T."/>
            <person name="Dolan L."/>
            <person name="Dorantes-Acosta A."/>
            <person name="Eklund D."/>
            <person name="Florent S."/>
            <person name="Flores-Sandoval E."/>
            <person name="Fujiyama A."/>
            <person name="Fukuzawa H."/>
            <person name="Galik B."/>
            <person name="Grimanelli D."/>
            <person name="Grimwood J."/>
            <person name="Grossniklaus U."/>
            <person name="Hamada T."/>
            <person name="Haseloff J."/>
            <person name="Hetherington A."/>
            <person name="Higo A."/>
            <person name="Hirakawa Y."/>
            <person name="Hundley H."/>
            <person name="Ikeda Y."/>
            <person name="Inoue K."/>
            <person name="Inoue S."/>
            <person name="Ishida S."/>
            <person name="Jia Q."/>
            <person name="Kakita M."/>
            <person name="Kanazawa T."/>
            <person name="Kawai Y."/>
            <person name="Kawashima T."/>
            <person name="Kennedy M."/>
            <person name="Kinose K."/>
            <person name="Kinoshita T."/>
            <person name="Kohara Y."/>
            <person name="Koide E."/>
            <person name="Komatsu K."/>
            <person name="Kopischke S."/>
            <person name="Kubo M."/>
            <person name="Kyozuka J."/>
            <person name="Lagercrantz U."/>
            <person name="Lin S."/>
            <person name="Lindquist E."/>
            <person name="Lipzen A."/>
            <person name="Lu C."/>
            <person name="Luna E."/>
            <person name="Martienssen R."/>
            <person name="Minamino N."/>
            <person name="Mizutani M."/>
            <person name="Mizutani M."/>
            <person name="Mochizuki N."/>
            <person name="Monte I."/>
            <person name="Mosher R."/>
            <person name="Nagasaki H."/>
            <person name="Nakagami H."/>
            <person name="Naramoto S."/>
            <person name="Nishitani K."/>
            <person name="Ohtani M."/>
            <person name="Okamoto T."/>
            <person name="Okumura M."/>
            <person name="Phillips J."/>
            <person name="Pollak B."/>
            <person name="Reinders A."/>
            <person name="Roevekamp M."/>
            <person name="Sano R."/>
            <person name="Sawa S."/>
            <person name="Schmid M."/>
            <person name="Shirakawa M."/>
            <person name="Solano R."/>
            <person name="Spunde A."/>
            <person name="Suetsugu N."/>
            <person name="Sugano S."/>
            <person name="Sugiyama A."/>
            <person name="Sun R."/>
            <person name="Suzuki Y."/>
            <person name="Takenaka M."/>
            <person name="Takezawa D."/>
            <person name="Tomogane H."/>
            <person name="Tsuzuki M."/>
            <person name="Ueda T."/>
            <person name="Umeda M."/>
            <person name="Ward J."/>
            <person name="Watanabe Y."/>
            <person name="Yazaki K."/>
            <person name="Yokoyama R."/>
            <person name="Yoshitake Y."/>
            <person name="Yotsui I."/>
            <person name="Zachgo S."/>
            <person name="Schmutz J."/>
        </authorList>
    </citation>
    <scope>NUCLEOTIDE SEQUENCE [LARGE SCALE GENOMIC DNA]</scope>
    <source>
        <strain evidence="4">cv. B-3</strain>
    </source>
</reference>
<name>A0A398AQI3_BRACM</name>
<gene>
    <name evidence="3" type="ORF">BRARA_A02674</name>
</gene>
<keyword evidence="2" id="KW-0812">Transmembrane</keyword>
<dbReference type="PANTHER" id="PTHR31474:SF9">
    <property type="entry name" value="HR-LIKE LESION-INDUCING PROTEIN-LIKE PROTEIN"/>
    <property type="match status" value="1"/>
</dbReference>
<evidence type="ECO:0000313" key="3">
    <source>
        <dbReference type="EMBL" id="RID79975.1"/>
    </source>
</evidence>
<keyword evidence="2" id="KW-0472">Membrane</keyword>
<feature type="compositionally biased region" description="Basic and acidic residues" evidence="1">
    <location>
        <begin position="166"/>
        <end position="180"/>
    </location>
</feature>
<protein>
    <submittedName>
        <fullName evidence="3">Uncharacterized protein</fullName>
    </submittedName>
</protein>
<organism evidence="3 4">
    <name type="scientific">Brassica campestris</name>
    <name type="common">Field mustard</name>
    <dbReference type="NCBI Taxonomy" id="3711"/>
    <lineage>
        <taxon>Eukaryota</taxon>
        <taxon>Viridiplantae</taxon>
        <taxon>Streptophyta</taxon>
        <taxon>Embryophyta</taxon>
        <taxon>Tracheophyta</taxon>
        <taxon>Spermatophyta</taxon>
        <taxon>Magnoliopsida</taxon>
        <taxon>eudicotyledons</taxon>
        <taxon>Gunneridae</taxon>
        <taxon>Pentapetalae</taxon>
        <taxon>rosids</taxon>
        <taxon>malvids</taxon>
        <taxon>Brassicales</taxon>
        <taxon>Brassicaceae</taxon>
        <taxon>Brassiceae</taxon>
        <taxon>Brassica</taxon>
    </lineage>
</organism>
<evidence type="ECO:0000256" key="2">
    <source>
        <dbReference type="SAM" id="Phobius"/>
    </source>
</evidence>
<evidence type="ECO:0000256" key="1">
    <source>
        <dbReference type="SAM" id="MobiDB-lite"/>
    </source>
</evidence>